<evidence type="ECO:0000256" key="3">
    <source>
        <dbReference type="ARBA" id="ARBA00022729"/>
    </source>
</evidence>
<keyword evidence="2" id="KW-0813">Transport</keyword>
<dbReference type="InterPro" id="IPR006059">
    <property type="entry name" value="SBP"/>
</dbReference>
<gene>
    <name evidence="4" type="ORF">UFOPK2242_00311</name>
</gene>
<keyword evidence="3" id="KW-0732">Signal</keyword>
<dbReference type="AlphaFoldDB" id="A0A6J6KIS5"/>
<dbReference type="SUPFAM" id="SSF53850">
    <property type="entry name" value="Periplasmic binding protein-like II"/>
    <property type="match status" value="1"/>
</dbReference>
<organism evidence="4">
    <name type="scientific">freshwater metagenome</name>
    <dbReference type="NCBI Taxonomy" id="449393"/>
    <lineage>
        <taxon>unclassified sequences</taxon>
        <taxon>metagenomes</taxon>
        <taxon>ecological metagenomes</taxon>
    </lineage>
</organism>
<dbReference type="PANTHER" id="PTHR43649">
    <property type="entry name" value="ARABINOSE-BINDING PROTEIN-RELATED"/>
    <property type="match status" value="1"/>
</dbReference>
<evidence type="ECO:0000256" key="2">
    <source>
        <dbReference type="ARBA" id="ARBA00022448"/>
    </source>
</evidence>
<dbReference type="CDD" id="cd14748">
    <property type="entry name" value="PBP2_UgpB"/>
    <property type="match status" value="1"/>
</dbReference>
<reference evidence="4" key="1">
    <citation type="submission" date="2020-05" db="EMBL/GenBank/DDBJ databases">
        <authorList>
            <person name="Chiriac C."/>
            <person name="Salcher M."/>
            <person name="Ghai R."/>
            <person name="Kavagutti S V."/>
        </authorList>
    </citation>
    <scope>NUCLEOTIDE SEQUENCE</scope>
</reference>
<proteinExistence type="predicted"/>
<dbReference type="Pfam" id="PF13416">
    <property type="entry name" value="SBP_bac_8"/>
    <property type="match status" value="1"/>
</dbReference>
<dbReference type="PANTHER" id="PTHR43649:SF31">
    <property type="entry name" value="SN-GLYCEROL-3-PHOSPHATE-BINDING PERIPLASMIC PROTEIN UGPB"/>
    <property type="match status" value="1"/>
</dbReference>
<dbReference type="GO" id="GO:0030313">
    <property type="term" value="C:cell envelope"/>
    <property type="evidence" value="ECO:0007669"/>
    <property type="project" value="UniProtKB-SubCell"/>
</dbReference>
<evidence type="ECO:0000256" key="1">
    <source>
        <dbReference type="ARBA" id="ARBA00004196"/>
    </source>
</evidence>
<dbReference type="PROSITE" id="PS51257">
    <property type="entry name" value="PROKAR_LIPOPROTEIN"/>
    <property type="match status" value="1"/>
</dbReference>
<dbReference type="InterPro" id="IPR050490">
    <property type="entry name" value="Bact_solute-bd_prot1"/>
</dbReference>
<dbReference type="EMBL" id="CAEZWM010000021">
    <property type="protein sequence ID" value="CAB4649442.1"/>
    <property type="molecule type" value="Genomic_DNA"/>
</dbReference>
<name>A0A6J6KIS5_9ZZZZ</name>
<dbReference type="Gene3D" id="3.40.190.10">
    <property type="entry name" value="Periplasmic binding protein-like II"/>
    <property type="match status" value="2"/>
</dbReference>
<protein>
    <submittedName>
        <fullName evidence="4">Unannotated protein</fullName>
    </submittedName>
</protein>
<evidence type="ECO:0000313" key="4">
    <source>
        <dbReference type="EMBL" id="CAB4649442.1"/>
    </source>
</evidence>
<sequence>MRNPMKTSAAILAGLLIALSLAACGGGSSGGDDKAGSGASCPTSALDKVTAPVKITMWHAMNRANEEALVRLTKQYNESQSKVEVTLINQTGYRESLEKFRAGLTSGDLPNLVQIEDSGTQQMIDTQAILPAQVCIDATKYDTSDFIPRVLGYYSVKGDLQPMPFNVSNPILYFDKNGFRAAGLDPENPPKTLEEVRAAAVKLQASGYKYGWGQKLDPWYLEQWSAKAGVLYANNENGRAERASAVTFDNATGLEIFTWMQAMVKDGLAVTNSASGTAGFNNLLGIRSKDVGMTIDTSAALGTIQQVIESGESGGAEIGVGPMPGPAGKGGVLVGGGALYIVKKGSAPAQQLASFDFAKWLNSPEIQADWSASTGYVPTRKSAVDVAILKNKWIADPEFKVAYDQLINGANNSATAGPVIGAYQAVRDAVLKAQEKLFLEGLSPAKALKEAKTGADAAIKEYNLRIGG</sequence>
<accession>A0A6J6KIS5</accession>
<comment type="subcellular location">
    <subcellularLocation>
        <location evidence="1">Cell envelope</location>
    </subcellularLocation>
</comment>